<feature type="coiled-coil region" evidence="1">
    <location>
        <begin position="60"/>
        <end position="87"/>
    </location>
</feature>
<proteinExistence type="predicted"/>
<name>A0ABT5X2K3_9ENTE</name>
<protein>
    <recommendedName>
        <fullName evidence="5">DUF5067 domain-containing protein</fullName>
    </recommendedName>
</protein>
<keyword evidence="4" id="KW-1185">Reference proteome</keyword>
<gene>
    <name evidence="3" type="ORF">OL233_07990</name>
</gene>
<comment type="caution">
    <text evidence="3">The sequence shown here is derived from an EMBL/GenBank/DDBJ whole genome shotgun (WGS) entry which is preliminary data.</text>
</comment>
<organism evidence="3 4">
    <name type="scientific">Vagococcus proximus</name>
    <dbReference type="NCBI Taxonomy" id="2991417"/>
    <lineage>
        <taxon>Bacteria</taxon>
        <taxon>Bacillati</taxon>
        <taxon>Bacillota</taxon>
        <taxon>Bacilli</taxon>
        <taxon>Lactobacillales</taxon>
        <taxon>Enterococcaceae</taxon>
        <taxon>Vagococcus</taxon>
    </lineage>
</organism>
<keyword evidence="2" id="KW-1133">Transmembrane helix</keyword>
<feature type="transmembrane region" description="Helical" evidence="2">
    <location>
        <begin position="7"/>
        <end position="27"/>
    </location>
</feature>
<keyword evidence="1" id="KW-0175">Coiled coil</keyword>
<dbReference type="Proteomes" id="UP001147148">
    <property type="component" value="Unassembled WGS sequence"/>
</dbReference>
<dbReference type="RefSeq" id="WP_275471810.1">
    <property type="nucleotide sequence ID" value="NZ_JAPDSH010000005.1"/>
</dbReference>
<feature type="coiled-coil region" evidence="1">
    <location>
        <begin position="161"/>
        <end position="195"/>
    </location>
</feature>
<keyword evidence="2" id="KW-0812">Transmembrane</keyword>
<reference evidence="3" key="1">
    <citation type="submission" date="2022-10" db="EMBL/GenBank/DDBJ databases">
        <title>Vagococcus sp. isolated from poultry meat.</title>
        <authorList>
            <person name="Johansson P."/>
            <person name="Bjorkroth J."/>
        </authorList>
    </citation>
    <scope>NUCLEOTIDE SEQUENCE</scope>
    <source>
        <strain evidence="3">PNs007</strain>
    </source>
</reference>
<evidence type="ECO:0000256" key="2">
    <source>
        <dbReference type="SAM" id="Phobius"/>
    </source>
</evidence>
<sequence length="317" mass="36510">MKKKKLYMYATVAIILSILGVILFHSVKTNSKQSDVDQSVSYVTKENYTKARHAIDKLEKTDQNKNIKLYKMRINLLEKERKLVEEKKYAKARELIKKHLEKHPVSEDEELQFQLMLVEDLDKIDQLNKQDIKGLSSINGAISKNREGYYEESKKIIGNMSKEEKDNQKKLISKLEKANKNKRNIDNESEAKEKKLSDILTEGDKEVNIITQLKSDTSDNKDRGLVNVEISLLIKNETSFSILIEPDQFSVNKVKIDSNLNKKTVVVLPGTSYLLENIVTDAQPDQLSGELSYGKNKIGKLIDVERGYFEDERWVQL</sequence>
<evidence type="ECO:0000256" key="1">
    <source>
        <dbReference type="SAM" id="Coils"/>
    </source>
</evidence>
<dbReference type="EMBL" id="JAPDSH010000005">
    <property type="protein sequence ID" value="MDF0480233.1"/>
    <property type="molecule type" value="Genomic_DNA"/>
</dbReference>
<evidence type="ECO:0000313" key="4">
    <source>
        <dbReference type="Proteomes" id="UP001147148"/>
    </source>
</evidence>
<evidence type="ECO:0000313" key="3">
    <source>
        <dbReference type="EMBL" id="MDF0480233.1"/>
    </source>
</evidence>
<evidence type="ECO:0008006" key="5">
    <source>
        <dbReference type="Google" id="ProtNLM"/>
    </source>
</evidence>
<accession>A0ABT5X2K3</accession>
<keyword evidence="2" id="KW-0472">Membrane</keyword>